<organism evidence="4 8">
    <name type="scientific">Dorea formicigenerans</name>
    <dbReference type="NCBI Taxonomy" id="39486"/>
    <lineage>
        <taxon>Bacteria</taxon>
        <taxon>Bacillati</taxon>
        <taxon>Bacillota</taxon>
        <taxon>Clostridia</taxon>
        <taxon>Lachnospirales</taxon>
        <taxon>Lachnospiraceae</taxon>
        <taxon>Dorea</taxon>
    </lineage>
</organism>
<dbReference type="Proteomes" id="UP000261055">
    <property type="component" value="Unassembled WGS sequence"/>
</dbReference>
<evidence type="ECO:0000313" key="7">
    <source>
        <dbReference type="Proteomes" id="UP000261208"/>
    </source>
</evidence>
<dbReference type="RefSeq" id="WP_117613247.1">
    <property type="nucleotide sequence ID" value="NZ_AP031430.1"/>
</dbReference>
<comment type="caution">
    <text evidence="4">The sequence shown here is derived from an EMBL/GenBank/DDBJ whole genome shotgun (WGS) entry which is preliminary data.</text>
</comment>
<evidence type="ECO:0000313" key="9">
    <source>
        <dbReference type="Proteomes" id="UP000283652"/>
    </source>
</evidence>
<accession>A0A395XIT6</accession>
<evidence type="ECO:0000313" key="1">
    <source>
        <dbReference type="EMBL" id="RGK50685.1"/>
    </source>
</evidence>
<evidence type="ECO:0000313" key="6">
    <source>
        <dbReference type="Proteomes" id="UP000261055"/>
    </source>
</evidence>
<keyword evidence="6" id="KW-1185">Reference proteome</keyword>
<dbReference type="AlphaFoldDB" id="A0A395XIT6"/>
<evidence type="ECO:0000313" key="10">
    <source>
        <dbReference type="Proteomes" id="UP000284883"/>
    </source>
</evidence>
<dbReference type="EMBL" id="QSAJ01000046">
    <property type="protein sequence ID" value="RGW49536.1"/>
    <property type="molecule type" value="Genomic_DNA"/>
</dbReference>
<reference evidence="6 7" key="1">
    <citation type="submission" date="2018-08" db="EMBL/GenBank/DDBJ databases">
        <title>A genome reference for cultivated species of the human gut microbiota.</title>
        <authorList>
            <person name="Zou Y."/>
            <person name="Xue W."/>
            <person name="Luo G."/>
        </authorList>
    </citation>
    <scope>NUCLEOTIDE SEQUENCE [LARGE SCALE GENOMIC DNA]</scope>
    <source>
        <strain evidence="4 8">AF12-11</strain>
        <strain evidence="3 9">AF25-11</strain>
        <strain evidence="5 10">AM40-15AC</strain>
        <strain evidence="2 6">OM02-12</strain>
        <strain evidence="1 7">TF11-11</strain>
    </source>
</reference>
<evidence type="ECO:0000313" key="3">
    <source>
        <dbReference type="EMBL" id="RGR61023.1"/>
    </source>
</evidence>
<proteinExistence type="predicted"/>
<evidence type="ECO:0000313" key="4">
    <source>
        <dbReference type="EMBL" id="RGW49536.1"/>
    </source>
</evidence>
<dbReference type="EMBL" id="QRUK01000002">
    <property type="protein sequence ID" value="RGR61023.1"/>
    <property type="molecule type" value="Genomic_DNA"/>
</dbReference>
<dbReference type="Proteomes" id="UP000283652">
    <property type="component" value="Unassembled WGS sequence"/>
</dbReference>
<name>A0A395XIT6_9FIRM</name>
<evidence type="ECO:0000313" key="8">
    <source>
        <dbReference type="Proteomes" id="UP000266376"/>
    </source>
</evidence>
<evidence type="ECO:0000313" key="5">
    <source>
        <dbReference type="EMBL" id="RHB42687.1"/>
    </source>
</evidence>
<evidence type="ECO:0000313" key="2">
    <source>
        <dbReference type="EMBL" id="RGO52135.1"/>
    </source>
</evidence>
<protein>
    <submittedName>
        <fullName evidence="4">Uncharacterized protein</fullName>
    </submittedName>
</protein>
<dbReference type="EMBL" id="QSQQ01000001">
    <property type="protein sequence ID" value="RGK50685.1"/>
    <property type="molecule type" value="Genomic_DNA"/>
</dbReference>
<dbReference type="EMBL" id="QSVQ01000005">
    <property type="protein sequence ID" value="RGO52135.1"/>
    <property type="molecule type" value="Genomic_DNA"/>
</dbReference>
<gene>
    <name evidence="5" type="ORF">DW885_01285</name>
    <name evidence="4" type="ORF">DWV67_14115</name>
    <name evidence="3" type="ORF">DWY33_01365</name>
    <name evidence="2" type="ORF">DXB12_05970</name>
    <name evidence="1" type="ORF">DXD10_00825</name>
</gene>
<sequence>MNEWLNHPALKNMDPVKLELIKLAAKQTEGKSGKSLAPVMMSLISSAHKKGITFSPEEMSFILEILKDGKSKEEQAQIDRMVRMVSGYAKRAGK</sequence>
<dbReference type="Proteomes" id="UP000261208">
    <property type="component" value="Unassembled WGS sequence"/>
</dbReference>
<dbReference type="Proteomes" id="UP000284883">
    <property type="component" value="Unassembled WGS sequence"/>
</dbReference>
<dbReference type="EMBL" id="QSGQ01000001">
    <property type="protein sequence ID" value="RHB42687.1"/>
    <property type="molecule type" value="Genomic_DNA"/>
</dbReference>
<dbReference type="Proteomes" id="UP000266376">
    <property type="component" value="Unassembled WGS sequence"/>
</dbReference>